<dbReference type="STRING" id="211165.GCA_000317285_01922"/>
<evidence type="ECO:0000313" key="1">
    <source>
        <dbReference type="EMBL" id="RUR73778.1"/>
    </source>
</evidence>
<reference evidence="1 2" key="1">
    <citation type="journal article" date="2019" name="Genome Biol. Evol.">
        <title>Day and night: Metabolic profiles and evolutionary relationships of six axenic non-marine cyanobacteria.</title>
        <authorList>
            <person name="Will S.E."/>
            <person name="Henke P."/>
            <person name="Boedeker C."/>
            <person name="Huang S."/>
            <person name="Brinkmann H."/>
            <person name="Rohde M."/>
            <person name="Jarek M."/>
            <person name="Friedl T."/>
            <person name="Seufert S."/>
            <person name="Schumacher M."/>
            <person name="Overmann J."/>
            <person name="Neumann-Schaal M."/>
            <person name="Petersen J."/>
        </authorList>
    </citation>
    <scope>NUCLEOTIDE SEQUENCE [LARGE SCALE GENOMIC DNA]</scope>
    <source>
        <strain evidence="1 2">PCC 6912</strain>
    </source>
</reference>
<comment type="caution">
    <text evidence="1">The sequence shown here is derived from an EMBL/GenBank/DDBJ whole genome shotgun (WGS) entry which is preliminary data.</text>
</comment>
<proteinExistence type="predicted"/>
<keyword evidence="2" id="KW-1185">Reference proteome</keyword>
<organism evidence="1 2">
    <name type="scientific">Chlorogloeopsis fritschii PCC 6912</name>
    <dbReference type="NCBI Taxonomy" id="211165"/>
    <lineage>
        <taxon>Bacteria</taxon>
        <taxon>Bacillati</taxon>
        <taxon>Cyanobacteriota</taxon>
        <taxon>Cyanophyceae</taxon>
        <taxon>Nostocales</taxon>
        <taxon>Chlorogloeopsidaceae</taxon>
        <taxon>Chlorogloeopsis</taxon>
    </lineage>
</organism>
<dbReference type="EMBL" id="RSCJ01000033">
    <property type="protein sequence ID" value="RUR73778.1"/>
    <property type="molecule type" value="Genomic_DNA"/>
</dbReference>
<evidence type="ECO:0000313" key="2">
    <source>
        <dbReference type="Proteomes" id="UP000268857"/>
    </source>
</evidence>
<dbReference type="Proteomes" id="UP000268857">
    <property type="component" value="Unassembled WGS sequence"/>
</dbReference>
<name>A0A3S1F9W6_CHLFR</name>
<dbReference type="AlphaFoldDB" id="A0A3S1F9W6"/>
<dbReference type="OrthoDB" id="422372at2"/>
<evidence type="ECO:0008006" key="3">
    <source>
        <dbReference type="Google" id="ProtNLM"/>
    </source>
</evidence>
<dbReference type="RefSeq" id="WP_016877118.1">
    <property type="nucleotide sequence ID" value="NZ_AJLN01000061.1"/>
</dbReference>
<dbReference type="SUPFAM" id="SSF50346">
    <property type="entry name" value="PRC-barrel domain"/>
    <property type="match status" value="1"/>
</dbReference>
<gene>
    <name evidence="1" type="ORF">PCC6912_55550</name>
</gene>
<dbReference type="InterPro" id="IPR011033">
    <property type="entry name" value="PRC_barrel-like_sf"/>
</dbReference>
<protein>
    <recommendedName>
        <fullName evidence="3">Photosystem reaction center subunit H</fullName>
    </recommendedName>
</protein>
<accession>A0A3S1F9W6</accession>
<sequence>MINVVRRSQILGLMAMDSVTASRFDTVEEVWIDDKGRVSFIGGSQGYTPLEQVFVIGPDAVLTYSSSVVSQPTNLRRLYQLPVRSPMAETLGWVEDFLFDWETGNITAYILAGDIAAPFGGRAVLYPEDVEVIEAEAVVVREGAKERLQSEPEGLKGFLSEKSQQVKNLVRTMGDRLKSLVSPNDKPEVVRVKIKEVHDELEASGKHDKNALQQAAQFLQDEWESFQEAANRAGDRVKNALNSAWKHLTKKQA</sequence>